<organism evidence="11 12">
    <name type="scientific">Byssothecium circinans</name>
    <dbReference type="NCBI Taxonomy" id="147558"/>
    <lineage>
        <taxon>Eukaryota</taxon>
        <taxon>Fungi</taxon>
        <taxon>Dikarya</taxon>
        <taxon>Ascomycota</taxon>
        <taxon>Pezizomycotina</taxon>
        <taxon>Dothideomycetes</taxon>
        <taxon>Pleosporomycetidae</taxon>
        <taxon>Pleosporales</taxon>
        <taxon>Massarineae</taxon>
        <taxon>Massarinaceae</taxon>
        <taxon>Byssothecium</taxon>
    </lineage>
</organism>
<accession>A0A6A5TVS2</accession>
<dbReference type="Pfam" id="PF05572">
    <property type="entry name" value="Peptidase_M43"/>
    <property type="match status" value="1"/>
</dbReference>
<feature type="domain" description="Peptidase M43 pregnancy-associated plasma-A" evidence="10">
    <location>
        <begin position="196"/>
        <end position="290"/>
    </location>
</feature>
<dbReference type="PANTHER" id="PTHR47466">
    <property type="match status" value="1"/>
</dbReference>
<dbReference type="AlphaFoldDB" id="A0A6A5TVS2"/>
<keyword evidence="3" id="KW-0479">Metal-binding</keyword>
<dbReference type="InterPro" id="IPR024079">
    <property type="entry name" value="MetalloPept_cat_dom_sf"/>
</dbReference>
<evidence type="ECO:0000313" key="11">
    <source>
        <dbReference type="EMBL" id="KAF1956751.1"/>
    </source>
</evidence>
<evidence type="ECO:0000256" key="5">
    <source>
        <dbReference type="ARBA" id="ARBA00022801"/>
    </source>
</evidence>
<dbReference type="Proteomes" id="UP000800035">
    <property type="component" value="Unassembled WGS sequence"/>
</dbReference>
<evidence type="ECO:0000256" key="1">
    <source>
        <dbReference type="ARBA" id="ARBA00008721"/>
    </source>
</evidence>
<name>A0A6A5TVS2_9PLEO</name>
<dbReference type="GO" id="GO:0006508">
    <property type="term" value="P:proteolysis"/>
    <property type="evidence" value="ECO:0007669"/>
    <property type="project" value="UniProtKB-KW"/>
</dbReference>
<dbReference type="GO" id="GO:0008237">
    <property type="term" value="F:metallopeptidase activity"/>
    <property type="evidence" value="ECO:0007669"/>
    <property type="project" value="UniProtKB-KW"/>
</dbReference>
<sequence length="298" mass="32226">MRSTTILGALVGVASAYPKVLSRAVENKAAGFTQSDCPDPGADFWALSNKLAGNEKRDLAEREASGNDTLVARADVTINTYVHVIASSNKFEDGYVSDDAIKKQMDVLNEAFNKRNFAFKLIETTRTIDADLSVIVTGEKTDKLGAKLRKGDYASLNLYIVKDMPGNVAGDCTFPVSRTGGKFLGDGCRFNYDTLPTKSNGRVVIHEVGHWLGLAHTFQEGVANPTCTTGHGDDVADTPVHLRPTGASCNPTDTCPGIAGTDPINNFMNYTPSSCWTGFTDGQTTRMRSMWDIRKNAK</sequence>
<evidence type="ECO:0000256" key="6">
    <source>
        <dbReference type="ARBA" id="ARBA00022833"/>
    </source>
</evidence>
<evidence type="ECO:0000256" key="4">
    <source>
        <dbReference type="ARBA" id="ARBA00022729"/>
    </source>
</evidence>
<dbReference type="GO" id="GO:0046872">
    <property type="term" value="F:metal ion binding"/>
    <property type="evidence" value="ECO:0007669"/>
    <property type="project" value="UniProtKB-KW"/>
</dbReference>
<proteinExistence type="inferred from homology"/>
<evidence type="ECO:0000313" key="12">
    <source>
        <dbReference type="Proteomes" id="UP000800035"/>
    </source>
</evidence>
<evidence type="ECO:0000256" key="8">
    <source>
        <dbReference type="ARBA" id="ARBA00023157"/>
    </source>
</evidence>
<keyword evidence="7" id="KW-0482">Metalloprotease</keyword>
<keyword evidence="6" id="KW-0862">Zinc</keyword>
<keyword evidence="5" id="KW-0378">Hydrolase</keyword>
<evidence type="ECO:0000256" key="3">
    <source>
        <dbReference type="ARBA" id="ARBA00022723"/>
    </source>
</evidence>
<reference evidence="11" key="1">
    <citation type="journal article" date="2020" name="Stud. Mycol.">
        <title>101 Dothideomycetes genomes: a test case for predicting lifestyles and emergence of pathogens.</title>
        <authorList>
            <person name="Haridas S."/>
            <person name="Albert R."/>
            <person name="Binder M."/>
            <person name="Bloem J."/>
            <person name="Labutti K."/>
            <person name="Salamov A."/>
            <person name="Andreopoulos B."/>
            <person name="Baker S."/>
            <person name="Barry K."/>
            <person name="Bills G."/>
            <person name="Bluhm B."/>
            <person name="Cannon C."/>
            <person name="Castanera R."/>
            <person name="Culley D."/>
            <person name="Daum C."/>
            <person name="Ezra D."/>
            <person name="Gonzalez J."/>
            <person name="Henrissat B."/>
            <person name="Kuo A."/>
            <person name="Liang C."/>
            <person name="Lipzen A."/>
            <person name="Lutzoni F."/>
            <person name="Magnuson J."/>
            <person name="Mondo S."/>
            <person name="Nolan M."/>
            <person name="Ohm R."/>
            <person name="Pangilinan J."/>
            <person name="Park H.-J."/>
            <person name="Ramirez L."/>
            <person name="Alfaro M."/>
            <person name="Sun H."/>
            <person name="Tritt A."/>
            <person name="Yoshinaga Y."/>
            <person name="Zwiers L.-H."/>
            <person name="Turgeon B."/>
            <person name="Goodwin S."/>
            <person name="Spatafora J."/>
            <person name="Crous P."/>
            <person name="Grigoriev I."/>
        </authorList>
    </citation>
    <scope>NUCLEOTIDE SEQUENCE</scope>
    <source>
        <strain evidence="11">CBS 675.92</strain>
    </source>
</reference>
<evidence type="ECO:0000256" key="2">
    <source>
        <dbReference type="ARBA" id="ARBA00022670"/>
    </source>
</evidence>
<gene>
    <name evidence="11" type="ORF">CC80DRAFT_64705</name>
</gene>
<dbReference type="PANTHER" id="PTHR47466:SF1">
    <property type="entry name" value="METALLOPROTEASE MEP1 (AFU_ORTHOLOGUE AFUA_1G07730)-RELATED"/>
    <property type="match status" value="1"/>
</dbReference>
<feature type="chain" id="PRO_5025535149" description="Peptidase M43 pregnancy-associated plasma-A domain-containing protein" evidence="9">
    <location>
        <begin position="17"/>
        <end position="298"/>
    </location>
</feature>
<dbReference type="SUPFAM" id="SSF55486">
    <property type="entry name" value="Metalloproteases ('zincins'), catalytic domain"/>
    <property type="match status" value="1"/>
</dbReference>
<dbReference type="OrthoDB" id="536211at2759"/>
<keyword evidence="8" id="KW-1015">Disulfide bond</keyword>
<keyword evidence="2" id="KW-0645">Protease</keyword>
<dbReference type="Gene3D" id="3.40.390.10">
    <property type="entry name" value="Collagenase (Catalytic Domain)"/>
    <property type="match status" value="1"/>
</dbReference>
<evidence type="ECO:0000259" key="10">
    <source>
        <dbReference type="Pfam" id="PF05572"/>
    </source>
</evidence>
<keyword evidence="12" id="KW-1185">Reference proteome</keyword>
<feature type="signal peptide" evidence="9">
    <location>
        <begin position="1"/>
        <end position="16"/>
    </location>
</feature>
<evidence type="ECO:0000256" key="7">
    <source>
        <dbReference type="ARBA" id="ARBA00023049"/>
    </source>
</evidence>
<keyword evidence="4 9" id="KW-0732">Signal</keyword>
<evidence type="ECO:0000256" key="9">
    <source>
        <dbReference type="SAM" id="SignalP"/>
    </source>
</evidence>
<dbReference type="InterPro" id="IPR008754">
    <property type="entry name" value="Peptidase_M43"/>
</dbReference>
<comment type="similarity">
    <text evidence="1">Belongs to the peptidase M43B family.</text>
</comment>
<dbReference type="EMBL" id="ML976991">
    <property type="protein sequence ID" value="KAF1956751.1"/>
    <property type="molecule type" value="Genomic_DNA"/>
</dbReference>
<dbReference type="CDD" id="cd04275">
    <property type="entry name" value="ZnMc_pappalysin_like"/>
    <property type="match status" value="1"/>
</dbReference>
<protein>
    <recommendedName>
        <fullName evidence="10">Peptidase M43 pregnancy-associated plasma-A domain-containing protein</fullName>
    </recommendedName>
</protein>